<dbReference type="NCBIfam" id="NF033748">
    <property type="entry name" value="class_F_sortase"/>
    <property type="match status" value="1"/>
</dbReference>
<proteinExistence type="predicted"/>
<sequence>MGGRDRGGYAVAAVLAVVGALAVGNGVRSNVSASAPYRDYGGPRVLWKIPDGSAAPSSPPVRVEIPAIGVRARVTPVGQKANGMVEVPPFEHSDRAGWYRHGPSPGSRGAAVLLGHYDDKRGPAVFYRLHELKPGSLVRVTRRDGRTLTFRVDAKEQVPKTRFPGKRVYGNVRYAGLRLVTCGGAYDRKERSYRDNIIVYAHMVKKR</sequence>
<organism evidence="2 3">
    <name type="scientific">Actinomadura miaoliensis</name>
    <dbReference type="NCBI Taxonomy" id="430685"/>
    <lineage>
        <taxon>Bacteria</taxon>
        <taxon>Bacillati</taxon>
        <taxon>Actinomycetota</taxon>
        <taxon>Actinomycetes</taxon>
        <taxon>Streptosporangiales</taxon>
        <taxon>Thermomonosporaceae</taxon>
        <taxon>Actinomadura</taxon>
    </lineage>
</organism>
<evidence type="ECO:0008006" key="4">
    <source>
        <dbReference type="Google" id="ProtNLM"/>
    </source>
</evidence>
<dbReference type="Gene3D" id="2.40.260.10">
    <property type="entry name" value="Sortase"/>
    <property type="match status" value="1"/>
</dbReference>
<dbReference type="EMBL" id="BAAAZG010000057">
    <property type="protein sequence ID" value="GAA4097812.1"/>
    <property type="molecule type" value="Genomic_DNA"/>
</dbReference>
<dbReference type="SUPFAM" id="SSF63817">
    <property type="entry name" value="Sortase"/>
    <property type="match status" value="1"/>
</dbReference>
<evidence type="ECO:0000313" key="2">
    <source>
        <dbReference type="EMBL" id="GAA4097812.1"/>
    </source>
</evidence>
<dbReference type="CDD" id="cd05829">
    <property type="entry name" value="Sortase_F"/>
    <property type="match status" value="1"/>
</dbReference>
<dbReference type="InterPro" id="IPR023365">
    <property type="entry name" value="Sortase_dom-sf"/>
</dbReference>
<dbReference type="InterPro" id="IPR005754">
    <property type="entry name" value="Sortase"/>
</dbReference>
<keyword evidence="1" id="KW-0378">Hydrolase</keyword>
<accession>A0ABP7WVJ3</accession>
<dbReference type="Pfam" id="PF04203">
    <property type="entry name" value="Sortase"/>
    <property type="match status" value="1"/>
</dbReference>
<comment type="caution">
    <text evidence="2">The sequence shown here is derived from an EMBL/GenBank/DDBJ whole genome shotgun (WGS) entry which is preliminary data.</text>
</comment>
<dbReference type="RefSeq" id="WP_344956626.1">
    <property type="nucleotide sequence ID" value="NZ_BAAAZG010000057.1"/>
</dbReference>
<gene>
    <name evidence="2" type="ORF">GCM10022214_72530</name>
</gene>
<evidence type="ECO:0000256" key="1">
    <source>
        <dbReference type="ARBA" id="ARBA00022801"/>
    </source>
</evidence>
<dbReference type="Proteomes" id="UP001500683">
    <property type="component" value="Unassembled WGS sequence"/>
</dbReference>
<evidence type="ECO:0000313" key="3">
    <source>
        <dbReference type="Proteomes" id="UP001500683"/>
    </source>
</evidence>
<protein>
    <recommendedName>
        <fullName evidence="4">Class F sortase</fullName>
    </recommendedName>
</protein>
<name>A0ABP7WVJ3_9ACTN</name>
<dbReference type="InterPro" id="IPR042001">
    <property type="entry name" value="Sortase_F"/>
</dbReference>
<reference evidence="3" key="1">
    <citation type="journal article" date="2019" name="Int. J. Syst. Evol. Microbiol.">
        <title>The Global Catalogue of Microorganisms (GCM) 10K type strain sequencing project: providing services to taxonomists for standard genome sequencing and annotation.</title>
        <authorList>
            <consortium name="The Broad Institute Genomics Platform"/>
            <consortium name="The Broad Institute Genome Sequencing Center for Infectious Disease"/>
            <person name="Wu L."/>
            <person name="Ma J."/>
        </authorList>
    </citation>
    <scope>NUCLEOTIDE SEQUENCE [LARGE SCALE GENOMIC DNA]</scope>
    <source>
        <strain evidence="3">JCM 16702</strain>
    </source>
</reference>
<keyword evidence="3" id="KW-1185">Reference proteome</keyword>